<evidence type="ECO:0000256" key="1">
    <source>
        <dbReference type="SAM" id="MobiDB-lite"/>
    </source>
</evidence>
<keyword evidence="2" id="KW-0732">Signal</keyword>
<feature type="domain" description="DUF11" evidence="3">
    <location>
        <begin position="325"/>
        <end position="438"/>
    </location>
</feature>
<reference evidence="5 6" key="1">
    <citation type="submission" date="2021-07" db="EMBL/GenBank/DDBJ databases">
        <title>Characterization of Violacein-producing bacteria and related species.</title>
        <authorList>
            <person name="Wilson H.S."/>
            <person name="De Leon M.E."/>
        </authorList>
    </citation>
    <scope>NUCLEOTIDE SEQUENCE [LARGE SCALE GENOMIC DNA]</scope>
    <source>
        <strain evidence="5 6">HSC-2F05</strain>
    </source>
</reference>
<evidence type="ECO:0000256" key="2">
    <source>
        <dbReference type="SAM" id="SignalP"/>
    </source>
</evidence>
<protein>
    <submittedName>
        <fullName evidence="5">DUF11 domain-containing protein</fullName>
    </submittedName>
</protein>
<sequence length="1030" mass="106728">MKQALLKFGRACAALALAAASGAVLAQARYDVPLRVTEKFSGNVNFVGTQASMRTKANRSGTNDACAVVSASTEITASLQGVPANSRILSAQLYWAGSAATPDYEVTFENTTVRAADDRQYRSNTTGNHYFSGAADVTPLVKGNGTYRFKNLTINAGSPYCAPEGVLGGFALLVVYANDSEPYRNLNLYEGFQYIHNPAGSTNVSVTLNLKDFKIPDLSRTRATGRLGHITWEGDPNLSEGGEILKFNNYEMSDASNPSGNQFNSVSSMTPGVASRGIDFDIYTLDEPVIKTGQTSATTVYRSGQDLVLLSAEIIAVPNVPPTVDLKLEKTRTSELVVGLDASYTLSVTNLGPGSYSGASIVDYLPSGLRYQSAAGTGWSCVYYIILYCEYAGTLAKGQAAPPLTVVARVEKTGTLTNTASVLAPDTDPNTANNTDSDTGVAEQPSADLSFVFTDRACTANIAIGNASQPCKPFAGPVVAGASTQVFVTAIANGVPVKPASTLAKPSLRFGLSCLNPAAGKLGSSYGVALPQCAASGAVPAAGTGVGTWGAAQTLDFSAAPSVALNFVYHDVGKVQLYLQSTATSKTAASLPFVSRPARLAFTLIERNRGRFANPGAATGADPMFAVAGEPFTVSVIGATLQGAATPSFGAEGATVTLGVGKPLGTAEANAMRTMPDLGGEAWTLQNGVFTAASLSWGEVGILRLWPRLEGEGEFGNYLGTGPVDSVDVRNVGRFVPAYFKTVASGQFACLAKMACAARGDGAVYSGQPFTVTVVPMAQDGEELDNFSGPFARDITVSAYDAPAGTTLNPNGGSLATSAGAGVVVPKAGIVAGAPIGVKPAYTLPKRFSYTRPNALDWTAPTPVFLRAVSKQEGTEDVITSLRASAAATQEGGVTVLNGRLRLSNGAGSELLKLPVTTEAQYWTGSAWANNTVDDSSEVSFAQAGNLSFLGCKRALADGSGCKSVLGPVAGPAYRLSAGRGAFAIRAPGAGNIGSALLVANNPAWLPSTQTLLAFGGYHNSRLIFLREMY</sequence>
<gene>
    <name evidence="5" type="ORF">LE190_09910</name>
</gene>
<keyword evidence="6" id="KW-1185">Reference proteome</keyword>
<evidence type="ECO:0000313" key="5">
    <source>
        <dbReference type="EMBL" id="MCA1856240.1"/>
    </source>
</evidence>
<feature type="chain" id="PRO_5046033281" evidence="2">
    <location>
        <begin position="27"/>
        <end position="1030"/>
    </location>
</feature>
<name>A0ABS7Y978_9BURK</name>
<proteinExistence type="predicted"/>
<accession>A0ABS7Y978</accession>
<organism evidence="5 6">
    <name type="scientific">Massilia hydrophila</name>
    <dbReference type="NCBI Taxonomy" id="3044279"/>
    <lineage>
        <taxon>Bacteria</taxon>
        <taxon>Pseudomonadati</taxon>
        <taxon>Pseudomonadota</taxon>
        <taxon>Betaproteobacteria</taxon>
        <taxon>Burkholderiales</taxon>
        <taxon>Oxalobacteraceae</taxon>
        <taxon>Telluria group</taxon>
        <taxon>Massilia</taxon>
    </lineage>
</organism>
<evidence type="ECO:0000313" key="6">
    <source>
        <dbReference type="Proteomes" id="UP001198602"/>
    </source>
</evidence>
<feature type="domain" description="DUF6701" evidence="4">
    <location>
        <begin position="510"/>
        <end position="1028"/>
    </location>
</feature>
<feature type="compositionally biased region" description="Polar residues" evidence="1">
    <location>
        <begin position="428"/>
        <end position="438"/>
    </location>
</feature>
<feature type="signal peptide" evidence="2">
    <location>
        <begin position="1"/>
        <end position="26"/>
    </location>
</feature>
<evidence type="ECO:0000259" key="3">
    <source>
        <dbReference type="Pfam" id="PF01345"/>
    </source>
</evidence>
<dbReference type="InterPro" id="IPR046524">
    <property type="entry name" value="DUF6701"/>
</dbReference>
<dbReference type="Pfam" id="PF20419">
    <property type="entry name" value="DUF6701"/>
    <property type="match status" value="1"/>
</dbReference>
<comment type="caution">
    <text evidence="5">The sequence shown here is derived from an EMBL/GenBank/DDBJ whole genome shotgun (WGS) entry which is preliminary data.</text>
</comment>
<dbReference type="RefSeq" id="WP_225238542.1">
    <property type="nucleotide sequence ID" value="NZ_JAHYBX010000003.1"/>
</dbReference>
<dbReference type="InterPro" id="IPR001434">
    <property type="entry name" value="OmcB-like_DUF11"/>
</dbReference>
<dbReference type="Proteomes" id="UP001198602">
    <property type="component" value="Unassembled WGS sequence"/>
</dbReference>
<evidence type="ECO:0000259" key="4">
    <source>
        <dbReference type="Pfam" id="PF20419"/>
    </source>
</evidence>
<dbReference type="Pfam" id="PF01345">
    <property type="entry name" value="DUF11"/>
    <property type="match status" value="1"/>
</dbReference>
<dbReference type="EMBL" id="JAHYBX010000003">
    <property type="protein sequence ID" value="MCA1856240.1"/>
    <property type="molecule type" value="Genomic_DNA"/>
</dbReference>
<feature type="region of interest" description="Disordered" evidence="1">
    <location>
        <begin position="420"/>
        <end position="441"/>
    </location>
</feature>